<dbReference type="InterPro" id="IPR038740">
    <property type="entry name" value="BioF2-like_GNAT_dom"/>
</dbReference>
<dbReference type="OrthoDB" id="8193702at2"/>
<evidence type="ECO:0000259" key="1">
    <source>
        <dbReference type="Pfam" id="PF13480"/>
    </source>
</evidence>
<dbReference type="InterPro" id="IPR016181">
    <property type="entry name" value="Acyl_CoA_acyltransferase"/>
</dbReference>
<reference evidence="2 3" key="1">
    <citation type="submission" date="2016-11" db="EMBL/GenBank/DDBJ databases">
        <authorList>
            <person name="Jaros S."/>
            <person name="Januszkiewicz K."/>
            <person name="Wedrychowicz H."/>
        </authorList>
    </citation>
    <scope>NUCLEOTIDE SEQUENCE [LARGE SCALE GENOMIC DNA]</scope>
    <source>
        <strain evidence="2 3">GAS499</strain>
    </source>
</reference>
<proteinExistence type="predicted"/>
<evidence type="ECO:0000313" key="3">
    <source>
        <dbReference type="Proteomes" id="UP000189935"/>
    </source>
</evidence>
<accession>A0A1M6YFW3</accession>
<dbReference type="AlphaFoldDB" id="A0A1M6YFW3"/>
<dbReference type="RefSeq" id="WP_079542578.1">
    <property type="nucleotide sequence ID" value="NZ_LT670844.1"/>
</dbReference>
<dbReference type="Proteomes" id="UP000189935">
    <property type="component" value="Chromosome I"/>
</dbReference>
<dbReference type="Pfam" id="PF13480">
    <property type="entry name" value="Acetyltransf_6"/>
    <property type="match status" value="1"/>
</dbReference>
<name>A0A1M6YFW3_9BRAD</name>
<evidence type="ECO:0000313" key="2">
    <source>
        <dbReference type="EMBL" id="SHL17204.1"/>
    </source>
</evidence>
<dbReference type="EMBL" id="LT670844">
    <property type="protein sequence ID" value="SHL17204.1"/>
    <property type="molecule type" value="Genomic_DNA"/>
</dbReference>
<gene>
    <name evidence="2" type="ORF">SAMN05444159_5201</name>
</gene>
<keyword evidence="2" id="KW-0808">Transferase</keyword>
<protein>
    <submittedName>
        <fullName evidence="2">Acetyltransferase involved in cellulose biosynthesis, CelD/BcsL family</fullName>
    </submittedName>
</protein>
<dbReference type="SUPFAM" id="SSF55729">
    <property type="entry name" value="Acyl-CoA N-acyltransferases (Nat)"/>
    <property type="match status" value="1"/>
</dbReference>
<organism evidence="2 3">
    <name type="scientific">Bradyrhizobium lablabi</name>
    <dbReference type="NCBI Taxonomy" id="722472"/>
    <lineage>
        <taxon>Bacteria</taxon>
        <taxon>Pseudomonadati</taxon>
        <taxon>Pseudomonadota</taxon>
        <taxon>Alphaproteobacteria</taxon>
        <taxon>Hyphomicrobiales</taxon>
        <taxon>Nitrobacteraceae</taxon>
        <taxon>Bradyrhizobium</taxon>
    </lineage>
</organism>
<feature type="domain" description="BioF2-like acetyltransferase" evidence="1">
    <location>
        <begin position="183"/>
        <end position="328"/>
    </location>
</feature>
<dbReference type="GO" id="GO:0016740">
    <property type="term" value="F:transferase activity"/>
    <property type="evidence" value="ECO:0007669"/>
    <property type="project" value="UniProtKB-KW"/>
</dbReference>
<sequence>MTVLEVGRLSSRAFSGVSGFRVELVRDWTQALSRWGNAGSGTSFQHTHWLAAWYGAFDAVSPLIAIISDNATDQQVAMVPLIHRVKGGIRIVEFADLDLTDYNAPILGQRDVTDARLLCQALMAALRRLPEGIDLIRLRKMPAYVDGRPNPLASLGRMGSCSLNGNLIVIGDDFDVYRASIKRMQLPRSWRVFNRFPGATFRIVASVDEALALLDTTDAQQQARMHSLGSPFSLNDESPARFYRDLVGRGLEEGYVVASALVCGEGIVATGLGIRRGTSFVFLRISNAGKRWSHCSPSRLVIERTMAALHKDGVRQFDLSIGNYAFKRRFGAAQFPLTDASIALGWRGIPYVLRDYAAQWLRGHPWLAKRVGRALGKLSHDGE</sequence>